<dbReference type="PANTHER" id="PTHR23402">
    <property type="entry name" value="PROTEASE FAMILY C15 PYROGLUTAMYL-PEPTIDASE I-RELATED"/>
    <property type="match status" value="1"/>
</dbReference>
<keyword evidence="4" id="KW-0788">Thiol protease</keyword>
<keyword evidence="7" id="KW-1185">Reference proteome</keyword>
<dbReference type="OrthoDB" id="407146at2759"/>
<feature type="compositionally biased region" description="Low complexity" evidence="5">
    <location>
        <begin position="164"/>
        <end position="176"/>
    </location>
</feature>
<evidence type="ECO:0000313" key="6">
    <source>
        <dbReference type="EMBL" id="KIZ04055.1"/>
    </source>
</evidence>
<organism evidence="6 7">
    <name type="scientific">Monoraphidium neglectum</name>
    <dbReference type="NCBI Taxonomy" id="145388"/>
    <lineage>
        <taxon>Eukaryota</taxon>
        <taxon>Viridiplantae</taxon>
        <taxon>Chlorophyta</taxon>
        <taxon>core chlorophytes</taxon>
        <taxon>Chlorophyceae</taxon>
        <taxon>CS clade</taxon>
        <taxon>Sphaeropleales</taxon>
        <taxon>Selenastraceae</taxon>
        <taxon>Monoraphidium</taxon>
    </lineage>
</organism>
<evidence type="ECO:0000256" key="4">
    <source>
        <dbReference type="ARBA" id="ARBA00022807"/>
    </source>
</evidence>
<dbReference type="InterPro" id="IPR016125">
    <property type="entry name" value="Peptidase_C15-like"/>
</dbReference>
<reference evidence="6 7" key="1">
    <citation type="journal article" date="2013" name="BMC Genomics">
        <title>Reconstruction of the lipid metabolism for the microalga Monoraphidium neglectum from its genome sequence reveals characteristics suitable for biofuel production.</title>
        <authorList>
            <person name="Bogen C."/>
            <person name="Al-Dilaimi A."/>
            <person name="Albersmeier A."/>
            <person name="Wichmann J."/>
            <person name="Grundmann M."/>
            <person name="Rupp O."/>
            <person name="Lauersen K.J."/>
            <person name="Blifernez-Klassen O."/>
            <person name="Kalinowski J."/>
            <person name="Goesmann A."/>
            <person name="Mussgnug J.H."/>
            <person name="Kruse O."/>
        </authorList>
    </citation>
    <scope>NUCLEOTIDE SEQUENCE [LARGE SCALE GENOMIC DNA]</scope>
    <source>
        <strain evidence="6 7">SAG 48.87</strain>
    </source>
</reference>
<sequence length="297" mass="30548">MAQQSELQDAETIHVIITGFGPFDKVTSNPTERLVTWLRQQTDPASAPDASVATATATPLRRLRHARIASCTVLTVSARAVTEYLGQQLDELLRRGEAARAARAAAGGGGRVRGAPVVLLLHFGVDIKRPTFNMESRAVNNATFRCPDADGWQPNNRPITSLVAAPPAGTGDAPAAAAPPAPGGGGGDGAGDGDGAAACGLDGAVVSDLDLPRLCERLRGQGHNVLLSEDAGRFFEEIPEEGQRRFAIDLIEALCEQLHEEYFGSGRSREDGGGGGGAGVGGGSSPSVEGGPVLAAV</sequence>
<feature type="region of interest" description="Disordered" evidence="5">
    <location>
        <begin position="265"/>
        <end position="297"/>
    </location>
</feature>
<proteinExistence type="inferred from homology"/>
<keyword evidence="2" id="KW-0645">Protease</keyword>
<dbReference type="EMBL" id="KK100733">
    <property type="protein sequence ID" value="KIZ04055.1"/>
    <property type="molecule type" value="Genomic_DNA"/>
</dbReference>
<protein>
    <submittedName>
        <fullName evidence="6">Uncharacterized protein</fullName>
    </submittedName>
</protein>
<feature type="compositionally biased region" description="Gly residues" evidence="5">
    <location>
        <begin position="273"/>
        <end position="284"/>
    </location>
</feature>
<feature type="region of interest" description="Disordered" evidence="5">
    <location>
        <begin position="163"/>
        <end position="190"/>
    </location>
</feature>
<dbReference type="Gene3D" id="3.40.630.20">
    <property type="entry name" value="Peptidase C15, pyroglutamyl peptidase I-like"/>
    <property type="match status" value="1"/>
</dbReference>
<name>A0A0D2MMS0_9CHLO</name>
<dbReference type="AlphaFoldDB" id="A0A0D2MMS0"/>
<dbReference type="GO" id="GO:0008234">
    <property type="term" value="F:cysteine-type peptidase activity"/>
    <property type="evidence" value="ECO:0007669"/>
    <property type="project" value="UniProtKB-KW"/>
</dbReference>
<evidence type="ECO:0000256" key="2">
    <source>
        <dbReference type="ARBA" id="ARBA00022670"/>
    </source>
</evidence>
<feature type="compositionally biased region" description="Low complexity" evidence="5">
    <location>
        <begin position="285"/>
        <end position="297"/>
    </location>
</feature>
<dbReference type="InterPro" id="IPR036440">
    <property type="entry name" value="Peptidase_C15-like_sf"/>
</dbReference>
<evidence type="ECO:0000256" key="1">
    <source>
        <dbReference type="ARBA" id="ARBA00006641"/>
    </source>
</evidence>
<evidence type="ECO:0000256" key="3">
    <source>
        <dbReference type="ARBA" id="ARBA00022801"/>
    </source>
</evidence>
<gene>
    <name evidence="6" type="ORF">MNEG_3899</name>
</gene>
<dbReference type="PANTHER" id="PTHR23402:SF1">
    <property type="entry name" value="PYROGLUTAMYL-PEPTIDASE I"/>
    <property type="match status" value="1"/>
</dbReference>
<dbReference type="RefSeq" id="XP_013903074.1">
    <property type="nucleotide sequence ID" value="XM_014047620.1"/>
</dbReference>
<dbReference type="Proteomes" id="UP000054498">
    <property type="component" value="Unassembled WGS sequence"/>
</dbReference>
<dbReference type="GO" id="GO:0006508">
    <property type="term" value="P:proteolysis"/>
    <property type="evidence" value="ECO:0007669"/>
    <property type="project" value="UniProtKB-KW"/>
</dbReference>
<keyword evidence="3" id="KW-0378">Hydrolase</keyword>
<dbReference type="KEGG" id="mng:MNEG_3899"/>
<dbReference type="GeneID" id="25736777"/>
<comment type="similarity">
    <text evidence="1">Belongs to the peptidase C15 family.</text>
</comment>
<dbReference type="SUPFAM" id="SSF53182">
    <property type="entry name" value="Pyrrolidone carboxyl peptidase (pyroglutamate aminopeptidase)"/>
    <property type="match status" value="1"/>
</dbReference>
<evidence type="ECO:0000256" key="5">
    <source>
        <dbReference type="SAM" id="MobiDB-lite"/>
    </source>
</evidence>
<accession>A0A0D2MMS0</accession>
<evidence type="ECO:0000313" key="7">
    <source>
        <dbReference type="Proteomes" id="UP000054498"/>
    </source>
</evidence>